<gene>
    <name evidence="5" type="ORF">SAMN06265338_1612</name>
</gene>
<evidence type="ECO:0000256" key="3">
    <source>
        <dbReference type="ARBA" id="ARBA00022829"/>
    </source>
</evidence>
<dbReference type="SUPFAM" id="SSF46785">
    <property type="entry name" value="Winged helix' DNA-binding domain"/>
    <property type="match status" value="2"/>
</dbReference>
<dbReference type="PIRSF" id="PIRSF019345">
    <property type="entry name" value="ScpB"/>
    <property type="match status" value="1"/>
</dbReference>
<dbReference type="RefSeq" id="WP_088522779.1">
    <property type="nucleotide sequence ID" value="NZ_FYDG01000061.1"/>
</dbReference>
<evidence type="ECO:0000256" key="2">
    <source>
        <dbReference type="ARBA" id="ARBA00022618"/>
    </source>
</evidence>
<dbReference type="EMBL" id="FYDG01000061">
    <property type="protein sequence ID" value="SNB85518.1"/>
    <property type="molecule type" value="Genomic_DNA"/>
</dbReference>
<keyword evidence="1" id="KW-0963">Cytoplasm</keyword>
<feature type="non-terminal residue" evidence="5">
    <location>
        <position position="213"/>
    </location>
</feature>
<dbReference type="GO" id="GO:0051304">
    <property type="term" value="P:chromosome separation"/>
    <property type="evidence" value="ECO:0007669"/>
    <property type="project" value="InterPro"/>
</dbReference>
<name>A0A212SI59_RHOAC</name>
<reference evidence="6" key="1">
    <citation type="submission" date="2017-06" db="EMBL/GenBank/DDBJ databases">
        <authorList>
            <person name="Varghese N."/>
            <person name="Submissions S."/>
        </authorList>
    </citation>
    <scope>NUCLEOTIDE SEQUENCE [LARGE SCALE GENOMIC DNA]</scope>
    <source>
        <strain evidence="6">DSM 137</strain>
    </source>
</reference>
<dbReference type="PANTHER" id="PTHR34298">
    <property type="entry name" value="SEGREGATION AND CONDENSATION PROTEIN B"/>
    <property type="match status" value="1"/>
</dbReference>
<dbReference type="InterPro" id="IPR005234">
    <property type="entry name" value="ScpB_csome_segregation"/>
</dbReference>
<keyword evidence="4" id="KW-0131">Cell cycle</keyword>
<dbReference type="InterPro" id="IPR036390">
    <property type="entry name" value="WH_DNA-bd_sf"/>
</dbReference>
<dbReference type="AlphaFoldDB" id="A0A212SI59"/>
<evidence type="ECO:0000256" key="4">
    <source>
        <dbReference type="ARBA" id="ARBA00023306"/>
    </source>
</evidence>
<accession>A0A212SI59</accession>
<proteinExistence type="predicted"/>
<dbReference type="InterPro" id="IPR036388">
    <property type="entry name" value="WH-like_DNA-bd_sf"/>
</dbReference>
<keyword evidence="2" id="KW-0132">Cell division</keyword>
<dbReference type="Proteomes" id="UP000198418">
    <property type="component" value="Unassembled WGS sequence"/>
</dbReference>
<evidence type="ECO:0000313" key="6">
    <source>
        <dbReference type="Proteomes" id="UP000198418"/>
    </source>
</evidence>
<protein>
    <submittedName>
        <fullName evidence="5">Chromosome segregation and condensation protein ScpB</fullName>
    </submittedName>
</protein>
<keyword evidence="6" id="KW-1185">Reference proteome</keyword>
<evidence type="ECO:0000256" key="1">
    <source>
        <dbReference type="ARBA" id="ARBA00022490"/>
    </source>
</evidence>
<dbReference type="Pfam" id="PF04079">
    <property type="entry name" value="SMC_ScpB"/>
    <property type="match status" value="1"/>
</dbReference>
<evidence type="ECO:0000313" key="5">
    <source>
        <dbReference type="EMBL" id="SNB85518.1"/>
    </source>
</evidence>
<keyword evidence="3" id="KW-0159">Chromosome partition</keyword>
<dbReference type="Gene3D" id="1.10.10.10">
    <property type="entry name" value="Winged helix-like DNA-binding domain superfamily/Winged helix DNA-binding domain"/>
    <property type="match status" value="2"/>
</dbReference>
<sequence length="213" mass="23247">MGRRASKPEPEFDRELDDLPPDLRWREWMGRVEAVIFAAPAPVGRDVLQKFVGRACNLDLIIDDIRAELHGRPYDLVAVAGGWQHRTKSHFGAAIRAALRVEAKRALSQPELSALLAIGYFQPVTRRELSNIFGQEVSRDLIANLRAAGFIGAGPRSPQPGAPATYVTTDGFLSAFGFASLRDLPDLEALEDAGLLDKAALRDGPLPSPLLDD</sequence>
<dbReference type="GO" id="GO:0051301">
    <property type="term" value="P:cell division"/>
    <property type="evidence" value="ECO:0007669"/>
    <property type="project" value="UniProtKB-KW"/>
</dbReference>
<dbReference type="PANTHER" id="PTHR34298:SF2">
    <property type="entry name" value="SEGREGATION AND CONDENSATION PROTEIN B"/>
    <property type="match status" value="1"/>
</dbReference>
<organism evidence="5 6">
    <name type="scientific">Rhodoblastus acidophilus</name>
    <name type="common">Rhodopseudomonas acidophila</name>
    <dbReference type="NCBI Taxonomy" id="1074"/>
    <lineage>
        <taxon>Bacteria</taxon>
        <taxon>Pseudomonadati</taxon>
        <taxon>Pseudomonadota</taxon>
        <taxon>Alphaproteobacteria</taxon>
        <taxon>Hyphomicrobiales</taxon>
        <taxon>Rhodoblastaceae</taxon>
        <taxon>Rhodoblastus</taxon>
    </lineage>
</organism>